<reference evidence="8 9" key="1">
    <citation type="submission" date="2024-05" db="EMBL/GenBank/DDBJ databases">
        <authorList>
            <person name="Jiang F."/>
        </authorList>
    </citation>
    <scope>NUCLEOTIDE SEQUENCE [LARGE SCALE GENOMIC DNA]</scope>
    <source>
        <strain evidence="8 9">LZ166</strain>
    </source>
</reference>
<evidence type="ECO:0000256" key="4">
    <source>
        <dbReference type="ARBA" id="ARBA00022759"/>
    </source>
</evidence>
<keyword evidence="6" id="KW-0694">RNA-binding</keyword>
<organism evidence="8 9">
    <name type="scientific">Aquibium pacificus</name>
    <dbReference type="NCBI Taxonomy" id="3153579"/>
    <lineage>
        <taxon>Bacteria</taxon>
        <taxon>Pseudomonadati</taxon>
        <taxon>Pseudomonadota</taxon>
        <taxon>Alphaproteobacteria</taxon>
        <taxon>Hyphomicrobiales</taxon>
        <taxon>Phyllobacteriaceae</taxon>
        <taxon>Aquibium</taxon>
    </lineage>
</organism>
<evidence type="ECO:0000313" key="8">
    <source>
        <dbReference type="EMBL" id="MEX0407190.1"/>
    </source>
</evidence>
<keyword evidence="4" id="KW-0255">Endonuclease</keyword>
<keyword evidence="3" id="KW-0540">Nuclease</keyword>
<proteinExistence type="inferred from homology"/>
<gene>
    <name evidence="8" type="ORF">ABGN05_16105</name>
</gene>
<protein>
    <submittedName>
        <fullName evidence="8">Type II toxin-antitoxin system HicA family toxin</fullName>
    </submittedName>
</protein>
<comment type="similarity">
    <text evidence="1">Belongs to the HicA mRNA interferase family.</text>
</comment>
<comment type="caution">
    <text evidence="8">The sequence shown here is derived from an EMBL/GenBank/DDBJ whole genome shotgun (WGS) entry which is preliminary data.</text>
</comment>
<dbReference type="InterPro" id="IPR038570">
    <property type="entry name" value="HicA_sf"/>
</dbReference>
<dbReference type="SUPFAM" id="SSF54786">
    <property type="entry name" value="YcfA/nrd intein domain"/>
    <property type="match status" value="1"/>
</dbReference>
<evidence type="ECO:0000256" key="6">
    <source>
        <dbReference type="ARBA" id="ARBA00022884"/>
    </source>
</evidence>
<dbReference type="Gene3D" id="3.30.920.30">
    <property type="entry name" value="Hypothetical protein"/>
    <property type="match status" value="1"/>
</dbReference>
<evidence type="ECO:0000256" key="5">
    <source>
        <dbReference type="ARBA" id="ARBA00022801"/>
    </source>
</evidence>
<evidence type="ECO:0000256" key="3">
    <source>
        <dbReference type="ARBA" id="ARBA00022722"/>
    </source>
</evidence>
<evidence type="ECO:0000256" key="1">
    <source>
        <dbReference type="ARBA" id="ARBA00006620"/>
    </source>
</evidence>
<dbReference type="RefSeq" id="WP_367955057.1">
    <property type="nucleotide sequence ID" value="NZ_JBDPGJ010000003.1"/>
</dbReference>
<accession>A0ABV3SK87</accession>
<dbReference type="Proteomes" id="UP001556692">
    <property type="component" value="Unassembled WGS sequence"/>
</dbReference>
<dbReference type="Pfam" id="PF07927">
    <property type="entry name" value="HicA_toxin"/>
    <property type="match status" value="1"/>
</dbReference>
<dbReference type="InterPro" id="IPR012933">
    <property type="entry name" value="HicA_mRNA_interferase"/>
</dbReference>
<sequence>MLRDSRDIIKRLRSDGFELVSVRGSHHKFRHRDGRVVIVTHPRKDIPPGTLRSIYEAAGWPKD</sequence>
<evidence type="ECO:0000256" key="7">
    <source>
        <dbReference type="ARBA" id="ARBA00023016"/>
    </source>
</evidence>
<dbReference type="EMBL" id="JBDPGJ010000003">
    <property type="protein sequence ID" value="MEX0407190.1"/>
    <property type="molecule type" value="Genomic_DNA"/>
</dbReference>
<keyword evidence="9" id="KW-1185">Reference proteome</keyword>
<keyword evidence="5" id="KW-0378">Hydrolase</keyword>
<keyword evidence="7" id="KW-0346">Stress response</keyword>
<evidence type="ECO:0000256" key="2">
    <source>
        <dbReference type="ARBA" id="ARBA00022649"/>
    </source>
</evidence>
<keyword evidence="2" id="KW-1277">Toxin-antitoxin system</keyword>
<evidence type="ECO:0000313" key="9">
    <source>
        <dbReference type="Proteomes" id="UP001556692"/>
    </source>
</evidence>
<name>A0ABV3SK87_9HYPH</name>